<keyword evidence="4 6" id="KW-0472">Membrane</keyword>
<keyword evidence="3 6" id="KW-1133">Transmembrane helix</keyword>
<evidence type="ECO:0000256" key="4">
    <source>
        <dbReference type="ARBA" id="ARBA00023136"/>
    </source>
</evidence>
<evidence type="ECO:0000256" key="7">
    <source>
        <dbReference type="SAM" id="SignalP"/>
    </source>
</evidence>
<dbReference type="PANTHER" id="PTHR12763">
    <property type="match status" value="1"/>
</dbReference>
<dbReference type="InterPro" id="IPR001623">
    <property type="entry name" value="DnaJ_domain"/>
</dbReference>
<dbReference type="CDD" id="cd06257">
    <property type="entry name" value="DnaJ"/>
    <property type="match status" value="1"/>
</dbReference>
<keyword evidence="7" id="KW-0732">Signal</keyword>
<comment type="caution">
    <text evidence="9">The sequence shown here is derived from an EMBL/GenBank/DDBJ whole genome shotgun (WGS) entry which is preliminary data.</text>
</comment>
<reference evidence="9" key="1">
    <citation type="submission" date="2020-01" db="EMBL/GenBank/DDBJ databases">
        <authorList>
            <person name="Rat A."/>
        </authorList>
    </citation>
    <scope>NUCLEOTIDE SEQUENCE</scope>
    <source>
        <strain evidence="9">LMG 31231</strain>
    </source>
</reference>
<dbReference type="EMBL" id="JAAEDM010000093">
    <property type="protein sequence ID" value="MBR0673838.1"/>
    <property type="molecule type" value="Genomic_DNA"/>
</dbReference>
<evidence type="ECO:0000259" key="8">
    <source>
        <dbReference type="PROSITE" id="PS50076"/>
    </source>
</evidence>
<feature type="domain" description="J" evidence="8">
    <location>
        <begin position="179"/>
        <end position="230"/>
    </location>
</feature>
<organism evidence="9 10">
    <name type="scientific">Neoroseomonas soli</name>
    <dbReference type="NCBI Taxonomy" id="1081025"/>
    <lineage>
        <taxon>Bacteria</taxon>
        <taxon>Pseudomonadati</taxon>
        <taxon>Pseudomonadota</taxon>
        <taxon>Alphaproteobacteria</taxon>
        <taxon>Acetobacterales</taxon>
        <taxon>Acetobacteraceae</taxon>
        <taxon>Neoroseomonas</taxon>
    </lineage>
</organism>
<dbReference type="Gene3D" id="1.10.287.110">
    <property type="entry name" value="DnaJ domain"/>
    <property type="match status" value="1"/>
</dbReference>
<keyword evidence="10" id="KW-1185">Reference proteome</keyword>
<accession>A0A9X9X359</accession>
<feature type="chain" id="PRO_5040904578" evidence="7">
    <location>
        <begin position="23"/>
        <end position="230"/>
    </location>
</feature>
<comment type="subcellular location">
    <subcellularLocation>
        <location evidence="1">Membrane</location>
        <topology evidence="1">Single-pass membrane protein</topology>
    </subcellularLocation>
</comment>
<evidence type="ECO:0000256" key="1">
    <source>
        <dbReference type="ARBA" id="ARBA00004167"/>
    </source>
</evidence>
<dbReference type="AlphaFoldDB" id="A0A9X9X359"/>
<evidence type="ECO:0000256" key="2">
    <source>
        <dbReference type="ARBA" id="ARBA00022692"/>
    </source>
</evidence>
<evidence type="ECO:0000256" key="3">
    <source>
        <dbReference type="ARBA" id="ARBA00022989"/>
    </source>
</evidence>
<comment type="similarity">
    <text evidence="5">Belongs to the TIM14 family.</text>
</comment>
<evidence type="ECO:0000313" key="10">
    <source>
        <dbReference type="Proteomes" id="UP001138751"/>
    </source>
</evidence>
<dbReference type="RefSeq" id="WP_211864239.1">
    <property type="nucleotide sequence ID" value="NZ_JAAEDM010000093.1"/>
</dbReference>
<sequence>MTWLALGALALLLMFWALSAFAHAPVASVKKAVAWIAGGLGAVLLVALLFSGRGLQAVWSLAFFGPLLVQAWRSWRTARTFSRGGQASAGQESRVVTAMLEMVLHHDSGRMTGSVLRGRFGGADLGDLDLPSLRALLAECAAEDPESVPLLEAWIDRSHPEWREAGPTVPAEGPMTRAEALAILGLAEGAGEEEIRAAHRRLMRAAHPDQGGSAWLAARLNAARDLLLGH</sequence>
<feature type="signal peptide" evidence="7">
    <location>
        <begin position="1"/>
        <end position="22"/>
    </location>
</feature>
<dbReference type="GO" id="GO:0016020">
    <property type="term" value="C:membrane"/>
    <property type="evidence" value="ECO:0007669"/>
    <property type="project" value="UniProtKB-SubCell"/>
</dbReference>
<reference evidence="9" key="2">
    <citation type="journal article" date="2021" name="Syst. Appl. Microbiol.">
        <title>Roseomonas hellenica sp. nov., isolated from roots of wild-growing Alkanna tinctoria.</title>
        <authorList>
            <person name="Rat A."/>
            <person name="Naranjo H.D."/>
            <person name="Lebbe L."/>
            <person name="Cnockaert M."/>
            <person name="Krigas N."/>
            <person name="Grigoriadou K."/>
            <person name="Maloupa E."/>
            <person name="Willems A."/>
        </authorList>
    </citation>
    <scope>NUCLEOTIDE SEQUENCE</scope>
    <source>
        <strain evidence="9">LMG 31231</strain>
    </source>
</reference>
<evidence type="ECO:0000256" key="5">
    <source>
        <dbReference type="ARBA" id="ARBA00038105"/>
    </source>
</evidence>
<keyword evidence="2 6" id="KW-0812">Transmembrane</keyword>
<dbReference type="InterPro" id="IPR036869">
    <property type="entry name" value="J_dom_sf"/>
</dbReference>
<evidence type="ECO:0000313" key="9">
    <source>
        <dbReference type="EMBL" id="MBR0673838.1"/>
    </source>
</evidence>
<dbReference type="PROSITE" id="PS50076">
    <property type="entry name" value="DNAJ_2"/>
    <property type="match status" value="1"/>
</dbReference>
<dbReference type="Proteomes" id="UP001138751">
    <property type="component" value="Unassembled WGS sequence"/>
</dbReference>
<protein>
    <submittedName>
        <fullName evidence="9">Molecular chaperone DnaJ</fullName>
    </submittedName>
</protein>
<evidence type="ECO:0000256" key="6">
    <source>
        <dbReference type="SAM" id="Phobius"/>
    </source>
</evidence>
<dbReference type="PANTHER" id="PTHR12763:SF28">
    <property type="entry name" value="GEO10507P1-RELATED"/>
    <property type="match status" value="1"/>
</dbReference>
<name>A0A9X9X359_9PROT</name>
<dbReference type="SUPFAM" id="SSF46565">
    <property type="entry name" value="Chaperone J-domain"/>
    <property type="match status" value="1"/>
</dbReference>
<gene>
    <name evidence="9" type="ORF">GXW76_21890</name>
</gene>
<feature type="transmembrane region" description="Helical" evidence="6">
    <location>
        <begin position="32"/>
        <end position="50"/>
    </location>
</feature>
<proteinExistence type="inferred from homology"/>